<feature type="domain" description="7,8-dihydro-6-hydroxymethylpterin-pyrophosphokinase" evidence="9">
    <location>
        <begin position="92"/>
        <end position="103"/>
    </location>
</feature>
<gene>
    <name evidence="10" type="ORF">A7K91_21390</name>
</gene>
<evidence type="ECO:0000256" key="7">
    <source>
        <dbReference type="ARBA" id="ARBA00022840"/>
    </source>
</evidence>
<protein>
    <recommendedName>
        <fullName evidence="3">2-amino-4-hydroxy-6-hydroxymethyldihydropteridine diphosphokinase</fullName>
        <ecNumber evidence="3">2.7.6.3</ecNumber>
    </recommendedName>
</protein>
<dbReference type="Pfam" id="PF01288">
    <property type="entry name" value="HPPK"/>
    <property type="match status" value="1"/>
</dbReference>
<dbReference type="PANTHER" id="PTHR43071:SF1">
    <property type="entry name" value="2-AMINO-4-HYDROXY-6-HYDROXYMETHYLDIHYDROPTERIDINE PYROPHOSPHOKINASE"/>
    <property type="match status" value="1"/>
</dbReference>
<keyword evidence="6 10" id="KW-0418">Kinase</keyword>
<evidence type="ECO:0000256" key="1">
    <source>
        <dbReference type="ARBA" id="ARBA00000198"/>
    </source>
</evidence>
<evidence type="ECO:0000313" key="11">
    <source>
        <dbReference type="Proteomes" id="UP000092024"/>
    </source>
</evidence>
<dbReference type="PANTHER" id="PTHR43071">
    <property type="entry name" value="2-AMINO-4-HYDROXY-6-HYDROXYMETHYLDIHYDROPTERIDINE PYROPHOSPHOKINASE"/>
    <property type="match status" value="1"/>
</dbReference>
<dbReference type="CDD" id="cd00483">
    <property type="entry name" value="HPPK"/>
    <property type="match status" value="1"/>
</dbReference>
<evidence type="ECO:0000256" key="3">
    <source>
        <dbReference type="ARBA" id="ARBA00013253"/>
    </source>
</evidence>
<comment type="catalytic activity">
    <reaction evidence="1">
        <text>6-hydroxymethyl-7,8-dihydropterin + ATP = (7,8-dihydropterin-6-yl)methyl diphosphate + AMP + H(+)</text>
        <dbReference type="Rhea" id="RHEA:11412"/>
        <dbReference type="ChEBI" id="CHEBI:15378"/>
        <dbReference type="ChEBI" id="CHEBI:30616"/>
        <dbReference type="ChEBI" id="CHEBI:44841"/>
        <dbReference type="ChEBI" id="CHEBI:72950"/>
        <dbReference type="ChEBI" id="CHEBI:456215"/>
        <dbReference type="EC" id="2.7.6.3"/>
    </reaction>
</comment>
<dbReference type="AlphaFoldDB" id="A0A1A5YS39"/>
<reference evidence="10 11" key="1">
    <citation type="submission" date="2016-05" db="EMBL/GenBank/DDBJ databases">
        <title>Paenibacillus oryzae. sp. nov., isolated from the rice root.</title>
        <authorList>
            <person name="Zhang J."/>
            <person name="Zhang X."/>
        </authorList>
    </citation>
    <scope>NUCLEOTIDE SEQUENCE [LARGE SCALE GENOMIC DNA]</scope>
    <source>
        <strain evidence="10 11">1DrF-4</strain>
    </source>
</reference>
<dbReference type="SUPFAM" id="SSF55083">
    <property type="entry name" value="6-hydroxymethyl-7,8-dihydropterin pyrophosphokinase, HPPK"/>
    <property type="match status" value="1"/>
</dbReference>
<accession>A0A1A5YS39</accession>
<dbReference type="GO" id="GO:0003848">
    <property type="term" value="F:2-amino-4-hydroxy-6-hydroxymethyldihydropteridine diphosphokinase activity"/>
    <property type="evidence" value="ECO:0007669"/>
    <property type="project" value="UniProtKB-EC"/>
</dbReference>
<evidence type="ECO:0000256" key="6">
    <source>
        <dbReference type="ARBA" id="ARBA00022777"/>
    </source>
</evidence>
<dbReference type="GO" id="GO:0046654">
    <property type="term" value="P:tetrahydrofolate biosynthetic process"/>
    <property type="evidence" value="ECO:0007669"/>
    <property type="project" value="UniProtKB-UniPathway"/>
</dbReference>
<dbReference type="STRING" id="1844972.A7K91_21390"/>
<evidence type="ECO:0000256" key="4">
    <source>
        <dbReference type="ARBA" id="ARBA00022679"/>
    </source>
</evidence>
<sequence length="183" mass="20501">MAGSQSEAYIALGSNIGDREGLLLSALDSIDGHPGISLERFSGIYETDPVGYNDQPAFLNMVIAVRTTLEPLELLRELQKLELKLGRTREIRFGPRTIDLDLLLYEEVVMDLEELTLPHPRMMERAFVLVPLNDVLNRAHPLAEQAGKASQEAFRQGKEGIALWKNIQHTTTSLRSASERFES</sequence>
<name>A0A1A5YS39_9BACL</name>
<comment type="caution">
    <text evidence="10">The sequence shown here is derived from an EMBL/GenBank/DDBJ whole genome shotgun (WGS) entry which is preliminary data.</text>
</comment>
<evidence type="ECO:0000256" key="2">
    <source>
        <dbReference type="ARBA" id="ARBA00005051"/>
    </source>
</evidence>
<dbReference type="InterPro" id="IPR035907">
    <property type="entry name" value="Hppk_sf"/>
</dbReference>
<dbReference type="UniPathway" id="UPA00077">
    <property type="reaction ID" value="UER00155"/>
</dbReference>
<evidence type="ECO:0000313" key="10">
    <source>
        <dbReference type="EMBL" id="OBR68437.1"/>
    </source>
</evidence>
<dbReference type="EMBL" id="LYPA01000026">
    <property type="protein sequence ID" value="OBR68437.1"/>
    <property type="molecule type" value="Genomic_DNA"/>
</dbReference>
<keyword evidence="5" id="KW-0547">Nucleotide-binding</keyword>
<organism evidence="10 11">
    <name type="scientific">Paenibacillus oryzae</name>
    <dbReference type="NCBI Taxonomy" id="1844972"/>
    <lineage>
        <taxon>Bacteria</taxon>
        <taxon>Bacillati</taxon>
        <taxon>Bacillota</taxon>
        <taxon>Bacilli</taxon>
        <taxon>Bacillales</taxon>
        <taxon>Paenibacillaceae</taxon>
        <taxon>Paenibacillus</taxon>
    </lineage>
</organism>
<proteinExistence type="predicted"/>
<keyword evidence="11" id="KW-1185">Reference proteome</keyword>
<evidence type="ECO:0000256" key="8">
    <source>
        <dbReference type="ARBA" id="ARBA00022909"/>
    </source>
</evidence>
<keyword evidence="4" id="KW-0808">Transferase</keyword>
<dbReference type="GO" id="GO:0016301">
    <property type="term" value="F:kinase activity"/>
    <property type="evidence" value="ECO:0007669"/>
    <property type="project" value="UniProtKB-KW"/>
</dbReference>
<dbReference type="InterPro" id="IPR000550">
    <property type="entry name" value="Hppk"/>
</dbReference>
<dbReference type="Gene3D" id="3.30.70.560">
    <property type="entry name" value="7,8-Dihydro-6-hydroxymethylpterin-pyrophosphokinase HPPK"/>
    <property type="match status" value="1"/>
</dbReference>
<dbReference type="GO" id="GO:0046656">
    <property type="term" value="P:folic acid biosynthetic process"/>
    <property type="evidence" value="ECO:0007669"/>
    <property type="project" value="UniProtKB-KW"/>
</dbReference>
<evidence type="ECO:0000259" key="9">
    <source>
        <dbReference type="PROSITE" id="PS00794"/>
    </source>
</evidence>
<keyword evidence="7" id="KW-0067">ATP-binding</keyword>
<dbReference type="Proteomes" id="UP000092024">
    <property type="component" value="Unassembled WGS sequence"/>
</dbReference>
<dbReference type="GO" id="GO:0005524">
    <property type="term" value="F:ATP binding"/>
    <property type="evidence" value="ECO:0007669"/>
    <property type="project" value="UniProtKB-KW"/>
</dbReference>
<dbReference type="NCBIfam" id="TIGR01498">
    <property type="entry name" value="folK"/>
    <property type="match status" value="1"/>
</dbReference>
<comment type="pathway">
    <text evidence="2">Cofactor biosynthesis; tetrahydrofolate biosynthesis; 2-amino-4-hydroxy-6-hydroxymethyl-7,8-dihydropteridine diphosphate from 7,8-dihydroneopterin triphosphate: step 4/4.</text>
</comment>
<evidence type="ECO:0000256" key="5">
    <source>
        <dbReference type="ARBA" id="ARBA00022741"/>
    </source>
</evidence>
<dbReference type="PROSITE" id="PS00794">
    <property type="entry name" value="HPPK"/>
    <property type="match status" value="1"/>
</dbReference>
<dbReference type="EC" id="2.7.6.3" evidence="3"/>
<keyword evidence="8" id="KW-0289">Folate biosynthesis</keyword>